<name>A0A7W4I6J3_GLUDI</name>
<sequence>MAIDWDGLVIGPCMQAFGDDTITWTSATPGAQPVVITAIFDNGFRALLVEGGDGGMAPDHITASTPILGVQFSQFPTPPLQGDTVTIGGQAWLINEVQPDGKGAAHLQLIEADG</sequence>
<accession>A0A7W4I6J3</accession>
<evidence type="ECO:0008006" key="3">
    <source>
        <dbReference type="Google" id="ProtNLM"/>
    </source>
</evidence>
<dbReference type="AlphaFoldDB" id="A0A7W4I6J3"/>
<dbReference type="EMBL" id="JABEQG010000026">
    <property type="protein sequence ID" value="MBB2157203.1"/>
    <property type="molecule type" value="Genomic_DNA"/>
</dbReference>
<protein>
    <recommendedName>
        <fullName evidence="3">Phage protein</fullName>
    </recommendedName>
</protein>
<dbReference type="Pfam" id="PF05354">
    <property type="entry name" value="Phage_attach"/>
    <property type="match status" value="1"/>
</dbReference>
<dbReference type="Gene3D" id="2.40.10.180">
    <property type="entry name" value="Phage tail proteins"/>
    <property type="match status" value="1"/>
</dbReference>
<dbReference type="GO" id="GO:0019068">
    <property type="term" value="P:virion assembly"/>
    <property type="evidence" value="ECO:0007669"/>
    <property type="project" value="InterPro"/>
</dbReference>
<dbReference type="InterPro" id="IPR008018">
    <property type="entry name" value="Phage_tail_attach_FII"/>
</dbReference>
<gene>
    <name evidence="1" type="ORF">HLH33_12930</name>
</gene>
<comment type="caution">
    <text evidence="1">The sequence shown here is derived from an EMBL/GenBank/DDBJ whole genome shotgun (WGS) entry which is preliminary data.</text>
</comment>
<evidence type="ECO:0000313" key="1">
    <source>
        <dbReference type="EMBL" id="MBB2157203.1"/>
    </source>
</evidence>
<dbReference type="InterPro" id="IPR053734">
    <property type="entry name" value="Phage_Head-Tail_Connect_sf"/>
</dbReference>
<proteinExistence type="predicted"/>
<dbReference type="RefSeq" id="WP_183116084.1">
    <property type="nucleotide sequence ID" value="NZ_JABEQG010000026.1"/>
</dbReference>
<dbReference type="Proteomes" id="UP000550787">
    <property type="component" value="Unassembled WGS sequence"/>
</dbReference>
<evidence type="ECO:0000313" key="2">
    <source>
        <dbReference type="Proteomes" id="UP000550787"/>
    </source>
</evidence>
<organism evidence="1 2">
    <name type="scientific">Gluconacetobacter diazotrophicus</name>
    <name type="common">Acetobacter diazotrophicus</name>
    <dbReference type="NCBI Taxonomy" id="33996"/>
    <lineage>
        <taxon>Bacteria</taxon>
        <taxon>Pseudomonadati</taxon>
        <taxon>Pseudomonadota</taxon>
        <taxon>Alphaproteobacteria</taxon>
        <taxon>Acetobacterales</taxon>
        <taxon>Acetobacteraceae</taxon>
        <taxon>Gluconacetobacter</taxon>
    </lineage>
</organism>
<reference evidence="1 2" key="1">
    <citation type="submission" date="2020-04" db="EMBL/GenBank/DDBJ databases">
        <title>Description of novel Gluconacetobacter.</title>
        <authorList>
            <person name="Sombolestani A."/>
        </authorList>
    </citation>
    <scope>NUCLEOTIDE SEQUENCE [LARGE SCALE GENOMIC DNA]</scope>
    <source>
        <strain evidence="1 2">LMG 7603</strain>
    </source>
</reference>